<gene>
    <name evidence="1" type="ORF">ACFQEY_02595</name>
</gene>
<accession>A0ABD5UFN2</accession>
<evidence type="ECO:0000313" key="2">
    <source>
        <dbReference type="Proteomes" id="UP001596333"/>
    </source>
</evidence>
<sequence length="182" mass="20010">MFDFQEDVLNDGHVCNNCMGRLRRRAIRSVRYRNADVDAQQNRVQEDGVFVASYSERLRWRTTVDNVPDVPVRDQHQTFCECGSPDAFTRIWGDDDVDAAHLRELLVNLHDTLVAKGFAVDVRQLARGAAEIYHELPPASAPGRGIGPAPVDAPTTINEVLEAATDAGVVGSPSETSERAPA</sequence>
<dbReference type="AlphaFoldDB" id="A0ABD5UFN2"/>
<dbReference type="EMBL" id="JBHSXI010000001">
    <property type="protein sequence ID" value="MFC6887948.1"/>
    <property type="molecule type" value="Genomic_DNA"/>
</dbReference>
<reference evidence="1 2" key="1">
    <citation type="journal article" date="2019" name="Int. J. Syst. Evol. Microbiol.">
        <title>The Global Catalogue of Microorganisms (GCM) 10K type strain sequencing project: providing services to taxonomists for standard genome sequencing and annotation.</title>
        <authorList>
            <consortium name="The Broad Institute Genomics Platform"/>
            <consortium name="The Broad Institute Genome Sequencing Center for Infectious Disease"/>
            <person name="Wu L."/>
            <person name="Ma J."/>
        </authorList>
    </citation>
    <scope>NUCLEOTIDE SEQUENCE [LARGE SCALE GENOMIC DNA]</scope>
    <source>
        <strain evidence="1 2">Y73</strain>
    </source>
</reference>
<name>A0ABD5UFN2_9EURY</name>
<protein>
    <submittedName>
        <fullName evidence="1">Uncharacterized protein</fullName>
    </submittedName>
</protein>
<organism evidence="1 2">
    <name type="scientific">Halorubrum trueperi</name>
    <dbReference type="NCBI Taxonomy" id="2004704"/>
    <lineage>
        <taxon>Archaea</taxon>
        <taxon>Methanobacteriati</taxon>
        <taxon>Methanobacteriota</taxon>
        <taxon>Stenosarchaea group</taxon>
        <taxon>Halobacteria</taxon>
        <taxon>Halobacteriales</taxon>
        <taxon>Haloferacaceae</taxon>
        <taxon>Halorubrum</taxon>
    </lineage>
</organism>
<keyword evidence="2" id="KW-1185">Reference proteome</keyword>
<dbReference type="RefSeq" id="WP_379764509.1">
    <property type="nucleotide sequence ID" value="NZ_JBHSXI010000001.1"/>
</dbReference>
<proteinExistence type="predicted"/>
<evidence type="ECO:0000313" key="1">
    <source>
        <dbReference type="EMBL" id="MFC6887948.1"/>
    </source>
</evidence>
<dbReference type="Proteomes" id="UP001596333">
    <property type="component" value="Unassembled WGS sequence"/>
</dbReference>
<comment type="caution">
    <text evidence="1">The sequence shown here is derived from an EMBL/GenBank/DDBJ whole genome shotgun (WGS) entry which is preliminary data.</text>
</comment>